<dbReference type="Proteomes" id="UP001305414">
    <property type="component" value="Unassembled WGS sequence"/>
</dbReference>
<organism evidence="1 2">
    <name type="scientific">Xylaria bambusicola</name>
    <dbReference type="NCBI Taxonomy" id="326684"/>
    <lineage>
        <taxon>Eukaryota</taxon>
        <taxon>Fungi</taxon>
        <taxon>Dikarya</taxon>
        <taxon>Ascomycota</taxon>
        <taxon>Pezizomycotina</taxon>
        <taxon>Sordariomycetes</taxon>
        <taxon>Xylariomycetidae</taxon>
        <taxon>Xylariales</taxon>
        <taxon>Xylariaceae</taxon>
        <taxon>Xylaria</taxon>
    </lineage>
</organism>
<evidence type="ECO:0000313" key="2">
    <source>
        <dbReference type="Proteomes" id="UP001305414"/>
    </source>
</evidence>
<comment type="caution">
    <text evidence="1">The sequence shown here is derived from an EMBL/GenBank/DDBJ whole genome shotgun (WGS) entry which is preliminary data.</text>
</comment>
<gene>
    <name evidence="1" type="ORF">RRF57_001136</name>
</gene>
<dbReference type="EMBL" id="JAWHQM010000002">
    <property type="protein sequence ID" value="KAK5625420.1"/>
    <property type="molecule type" value="Genomic_DNA"/>
</dbReference>
<keyword evidence="2" id="KW-1185">Reference proteome</keyword>
<protein>
    <submittedName>
        <fullName evidence="1">Uncharacterized protein</fullName>
    </submittedName>
</protein>
<name>A0AAN7U521_9PEZI</name>
<dbReference type="AlphaFoldDB" id="A0AAN7U521"/>
<proteinExistence type="predicted"/>
<sequence>MTTEGVHLSDDVVLTAQYSSWATSHEKPFPHIRMHRDSKLRTWLENDDLRSKSEFWRRNIIGRAKALVYQAKELAIYT</sequence>
<evidence type="ECO:0000313" key="1">
    <source>
        <dbReference type="EMBL" id="KAK5625420.1"/>
    </source>
</evidence>
<accession>A0AAN7U521</accession>
<reference evidence="1 2" key="1">
    <citation type="submission" date="2023-10" db="EMBL/GenBank/DDBJ databases">
        <title>Draft genome sequence of Xylaria bambusicola isolate GMP-LS, the root and basal stem rot pathogen of sugarcane in Indonesia.</title>
        <authorList>
            <person name="Selvaraj P."/>
            <person name="Muralishankar V."/>
            <person name="Muruganantham S."/>
            <person name="Sp S."/>
            <person name="Haryani S."/>
            <person name="Lau K.J.X."/>
            <person name="Naqvi N.I."/>
        </authorList>
    </citation>
    <scope>NUCLEOTIDE SEQUENCE [LARGE SCALE GENOMIC DNA]</scope>
    <source>
        <strain evidence="1">GMP-LS</strain>
    </source>
</reference>